<comment type="caution">
    <text evidence="2">The sequence shown here is derived from an EMBL/GenBank/DDBJ whole genome shotgun (WGS) entry which is preliminary data.</text>
</comment>
<gene>
    <name evidence="2" type="ORF">GCM10009681_13400</name>
</gene>
<feature type="region of interest" description="Disordered" evidence="1">
    <location>
        <begin position="50"/>
        <end position="107"/>
    </location>
</feature>
<accession>A0ABN2JYN1</accession>
<evidence type="ECO:0000313" key="3">
    <source>
        <dbReference type="Proteomes" id="UP001500655"/>
    </source>
</evidence>
<dbReference type="Proteomes" id="UP001500655">
    <property type="component" value="Unassembled WGS sequence"/>
</dbReference>
<evidence type="ECO:0000313" key="2">
    <source>
        <dbReference type="EMBL" id="GAA1743928.1"/>
    </source>
</evidence>
<dbReference type="EMBL" id="BAAALS010000005">
    <property type="protein sequence ID" value="GAA1743928.1"/>
    <property type="molecule type" value="Genomic_DNA"/>
</dbReference>
<keyword evidence="3" id="KW-1185">Reference proteome</keyword>
<reference evidence="2 3" key="1">
    <citation type="journal article" date="2019" name="Int. J. Syst. Evol. Microbiol.">
        <title>The Global Catalogue of Microorganisms (GCM) 10K type strain sequencing project: providing services to taxonomists for standard genome sequencing and annotation.</title>
        <authorList>
            <consortium name="The Broad Institute Genomics Platform"/>
            <consortium name="The Broad Institute Genome Sequencing Center for Infectious Disease"/>
            <person name="Wu L."/>
            <person name="Ma J."/>
        </authorList>
    </citation>
    <scope>NUCLEOTIDE SEQUENCE [LARGE SCALE GENOMIC DNA]</scope>
    <source>
        <strain evidence="2 3">JCM 13249</strain>
    </source>
</reference>
<name>A0ABN2JYN1_9ACTN</name>
<dbReference type="RefSeq" id="WP_344078004.1">
    <property type="nucleotide sequence ID" value="NZ_BAAALS010000005.1"/>
</dbReference>
<sequence length="173" mass="17689">MRERLLSLGSALLGLTAVVLVILLMGASGSTRGAGAAADAMVPVAARPSGAPAGMTGVAPPSRPGGTPVRTTPPVRTGSPPQSRGPKPFVQGFATGTRKPRAPVASPTAKLTLPVGQDGCDHNYAGPNACVPLTFPRGVRDTCAWLREHGYPPLKVVGRDTHRLDRDADGLAC</sequence>
<evidence type="ECO:0008006" key="4">
    <source>
        <dbReference type="Google" id="ProtNLM"/>
    </source>
</evidence>
<protein>
    <recommendedName>
        <fullName evidence="4">Excalibur calcium-binding domain-containing protein</fullName>
    </recommendedName>
</protein>
<organism evidence="2 3">
    <name type="scientific">Luedemannella helvata</name>
    <dbReference type="NCBI Taxonomy" id="349315"/>
    <lineage>
        <taxon>Bacteria</taxon>
        <taxon>Bacillati</taxon>
        <taxon>Actinomycetota</taxon>
        <taxon>Actinomycetes</taxon>
        <taxon>Micromonosporales</taxon>
        <taxon>Micromonosporaceae</taxon>
        <taxon>Luedemannella</taxon>
    </lineage>
</organism>
<evidence type="ECO:0000256" key="1">
    <source>
        <dbReference type="SAM" id="MobiDB-lite"/>
    </source>
</evidence>
<feature type="compositionally biased region" description="Low complexity" evidence="1">
    <location>
        <begin position="64"/>
        <end position="81"/>
    </location>
</feature>
<proteinExistence type="predicted"/>